<accession>A0A0E9SHG0</accession>
<organism evidence="1">
    <name type="scientific">Anguilla anguilla</name>
    <name type="common">European freshwater eel</name>
    <name type="synonym">Muraena anguilla</name>
    <dbReference type="NCBI Taxonomy" id="7936"/>
    <lineage>
        <taxon>Eukaryota</taxon>
        <taxon>Metazoa</taxon>
        <taxon>Chordata</taxon>
        <taxon>Craniata</taxon>
        <taxon>Vertebrata</taxon>
        <taxon>Euteleostomi</taxon>
        <taxon>Actinopterygii</taxon>
        <taxon>Neopterygii</taxon>
        <taxon>Teleostei</taxon>
        <taxon>Anguilliformes</taxon>
        <taxon>Anguillidae</taxon>
        <taxon>Anguilla</taxon>
    </lineage>
</organism>
<name>A0A0E9SHG0_ANGAN</name>
<dbReference type="EMBL" id="GBXM01067870">
    <property type="protein sequence ID" value="JAH40707.1"/>
    <property type="molecule type" value="Transcribed_RNA"/>
</dbReference>
<proteinExistence type="predicted"/>
<protein>
    <submittedName>
        <fullName evidence="1">Uncharacterized protein</fullName>
    </submittedName>
</protein>
<sequence length="36" mass="4260">MFTSLQLTFPQSSLYCSLEFFFVWGSIVGENYHHEN</sequence>
<dbReference type="AlphaFoldDB" id="A0A0E9SHG0"/>
<reference evidence="1" key="1">
    <citation type="submission" date="2014-11" db="EMBL/GenBank/DDBJ databases">
        <authorList>
            <person name="Amaro Gonzalez C."/>
        </authorList>
    </citation>
    <scope>NUCLEOTIDE SEQUENCE</scope>
</reference>
<evidence type="ECO:0000313" key="1">
    <source>
        <dbReference type="EMBL" id="JAH40707.1"/>
    </source>
</evidence>
<reference evidence="1" key="2">
    <citation type="journal article" date="2015" name="Fish Shellfish Immunol.">
        <title>Early steps in the European eel (Anguilla anguilla)-Vibrio vulnificus interaction in the gills: Role of the RtxA13 toxin.</title>
        <authorList>
            <person name="Callol A."/>
            <person name="Pajuelo D."/>
            <person name="Ebbesson L."/>
            <person name="Teles M."/>
            <person name="MacKenzie S."/>
            <person name="Amaro C."/>
        </authorList>
    </citation>
    <scope>NUCLEOTIDE SEQUENCE</scope>
</reference>